<dbReference type="AlphaFoldDB" id="A0A2N9JE97"/>
<organism evidence="3 4">
    <name type="scientific">Micropruina glycogenica</name>
    <dbReference type="NCBI Taxonomy" id="75385"/>
    <lineage>
        <taxon>Bacteria</taxon>
        <taxon>Bacillati</taxon>
        <taxon>Actinomycetota</taxon>
        <taxon>Actinomycetes</taxon>
        <taxon>Propionibacteriales</taxon>
        <taxon>Nocardioidaceae</taxon>
        <taxon>Micropruina</taxon>
    </lineage>
</organism>
<name>A0A2N9JE97_9ACTN</name>
<dbReference type="InterPro" id="IPR037523">
    <property type="entry name" value="VOC_core"/>
</dbReference>
<sequence>MGSGSISQDGPGSGTNGGLTKRRGPSPQPGAPVAGANLVVGVQDVDATFDRGLELGGTEALAPDDMPGVGRLAYLIDPDGNIFGFISAIMSDGTNVMG</sequence>
<dbReference type="InterPro" id="IPR029068">
    <property type="entry name" value="Glyas_Bleomycin-R_OHBP_Dase"/>
</dbReference>
<evidence type="ECO:0000313" key="4">
    <source>
        <dbReference type="Proteomes" id="UP000238164"/>
    </source>
</evidence>
<dbReference type="SUPFAM" id="SSF54593">
    <property type="entry name" value="Glyoxalase/Bleomycin resistance protein/Dihydroxybiphenyl dioxygenase"/>
    <property type="match status" value="1"/>
</dbReference>
<evidence type="ECO:0000313" key="3">
    <source>
        <dbReference type="EMBL" id="SPD85795.1"/>
    </source>
</evidence>
<keyword evidence="4" id="KW-1185">Reference proteome</keyword>
<proteinExistence type="predicted"/>
<dbReference type="Gene3D" id="3.10.180.10">
    <property type="entry name" value="2,3-Dihydroxybiphenyl 1,2-Dioxygenase, domain 1"/>
    <property type="match status" value="1"/>
</dbReference>
<dbReference type="Proteomes" id="UP000238164">
    <property type="component" value="Chromosome 1"/>
</dbReference>
<dbReference type="EMBL" id="LT985188">
    <property type="protein sequence ID" value="SPD85795.1"/>
    <property type="molecule type" value="Genomic_DNA"/>
</dbReference>
<dbReference type="PROSITE" id="PS51819">
    <property type="entry name" value="VOC"/>
    <property type="match status" value="1"/>
</dbReference>
<evidence type="ECO:0000256" key="1">
    <source>
        <dbReference type="SAM" id="MobiDB-lite"/>
    </source>
</evidence>
<protein>
    <recommendedName>
        <fullName evidence="2">VOC domain-containing protein</fullName>
    </recommendedName>
</protein>
<accession>A0A2N9JE97</accession>
<reference evidence="3 4" key="1">
    <citation type="submission" date="2018-02" db="EMBL/GenBank/DDBJ databases">
        <authorList>
            <person name="Cohen D.B."/>
            <person name="Kent A.D."/>
        </authorList>
    </citation>
    <scope>NUCLEOTIDE SEQUENCE [LARGE SCALE GENOMIC DNA]</scope>
    <source>
        <strain evidence="3">1</strain>
    </source>
</reference>
<dbReference type="RefSeq" id="WP_197710067.1">
    <property type="nucleotide sequence ID" value="NZ_BAAAGO010000066.1"/>
</dbReference>
<feature type="domain" description="VOC" evidence="2">
    <location>
        <begin position="1"/>
        <end position="88"/>
    </location>
</feature>
<feature type="compositionally biased region" description="Polar residues" evidence="1">
    <location>
        <begin position="1"/>
        <end position="10"/>
    </location>
</feature>
<evidence type="ECO:0000259" key="2">
    <source>
        <dbReference type="PROSITE" id="PS51819"/>
    </source>
</evidence>
<feature type="region of interest" description="Disordered" evidence="1">
    <location>
        <begin position="1"/>
        <end position="35"/>
    </location>
</feature>
<dbReference type="KEGG" id="mgg:MPLG2_0759"/>
<gene>
    <name evidence="3" type="ORF">MPLG2_0759</name>
</gene>